<comment type="function">
    <text evidence="1 12">Catalyzes the condensation of (S)-aspartate-beta-semialdehyde [(S)-ASA] and pyruvate to 4-hydroxy-tetrahydrodipicolinate (HTPA).</text>
</comment>
<dbReference type="UniPathway" id="UPA00034">
    <property type="reaction ID" value="UER00017"/>
</dbReference>
<dbReference type="Gene3D" id="3.20.20.70">
    <property type="entry name" value="Aldolase class I"/>
    <property type="match status" value="1"/>
</dbReference>
<dbReference type="GO" id="GO:0019877">
    <property type="term" value="P:diaminopimelate biosynthetic process"/>
    <property type="evidence" value="ECO:0007669"/>
    <property type="project" value="UniProtKB-UniRule"/>
</dbReference>
<name>K0YI53_9ACTN</name>
<keyword evidence="6 12" id="KW-0028">Amino-acid biosynthesis</keyword>
<dbReference type="PIRSF" id="PIRSF001365">
    <property type="entry name" value="DHDPS"/>
    <property type="match status" value="1"/>
</dbReference>
<dbReference type="FunCoup" id="K0YI53">
    <property type="interactions" value="165"/>
</dbReference>
<sequence>MGKSLKGLQGSIVALVTPFAEDGSVDFDALARLIDFHLESGTDAILVLGTTGESSTMSHEEDDAVCEFTVKRVAGRVPVIAGSGSNTTQTMLEKSLSYQNLGVDGLLLITPYYNKSNEEGIYQHFKTVLDAVDVPCILYNVPGRTGCSISPRNVGRLAKHPNAFGIKEASGSISYATKIARFLSDDFVMFSGNDDIVVPLMSLGAKGVISVWANVMPREVHEMTWNYLEGRHDEALAEQLRCLDLIDALFCEVNPIPVKGALEMMGMGKAVYRLPLCELSEAGKVRVAEALKGVGLVD</sequence>
<dbReference type="HOGENOM" id="CLU_049343_7_1_11"/>
<feature type="active site" description="Proton donor/acceptor" evidence="12 14">
    <location>
        <position position="139"/>
    </location>
</feature>
<evidence type="ECO:0000256" key="4">
    <source>
        <dbReference type="ARBA" id="ARBA00012086"/>
    </source>
</evidence>
<dbReference type="PROSITE" id="PS00665">
    <property type="entry name" value="DHDPS_1"/>
    <property type="match status" value="1"/>
</dbReference>
<evidence type="ECO:0000256" key="7">
    <source>
        <dbReference type="ARBA" id="ARBA00022915"/>
    </source>
</evidence>
<evidence type="ECO:0000256" key="2">
    <source>
        <dbReference type="ARBA" id="ARBA00005120"/>
    </source>
</evidence>
<evidence type="ECO:0000313" key="16">
    <source>
        <dbReference type="EMBL" id="EJZ83086.1"/>
    </source>
</evidence>
<evidence type="ECO:0000256" key="11">
    <source>
        <dbReference type="ARBA" id="ARBA00047836"/>
    </source>
</evidence>
<evidence type="ECO:0000256" key="12">
    <source>
        <dbReference type="HAMAP-Rule" id="MF_00418"/>
    </source>
</evidence>
<feature type="site" description="Part of a proton relay during catalysis" evidence="12">
    <location>
        <position position="113"/>
    </location>
</feature>
<gene>
    <name evidence="12" type="primary">dapA</name>
    <name evidence="16" type="ORF">HMPREF9451_01595</name>
</gene>
<dbReference type="InterPro" id="IPR013785">
    <property type="entry name" value="Aldolase_TIM"/>
</dbReference>
<feature type="binding site" evidence="12 15">
    <location>
        <position position="209"/>
    </location>
    <ligand>
        <name>pyruvate</name>
        <dbReference type="ChEBI" id="CHEBI:15361"/>
    </ligand>
</feature>
<dbReference type="HAMAP" id="MF_00418">
    <property type="entry name" value="DapA"/>
    <property type="match status" value="1"/>
</dbReference>
<dbReference type="PATRIC" id="fig|742818.3.peg.1681"/>
<feature type="active site" description="Schiff-base intermediate with substrate" evidence="12 14">
    <location>
        <position position="167"/>
    </location>
</feature>
<dbReference type="EMBL" id="ADMD01000009">
    <property type="protein sequence ID" value="EJZ83086.1"/>
    <property type="molecule type" value="Genomic_DNA"/>
</dbReference>
<accession>K0YI53</accession>
<dbReference type="CDD" id="cd00950">
    <property type="entry name" value="DHDPS"/>
    <property type="match status" value="1"/>
</dbReference>
<comment type="subcellular location">
    <subcellularLocation>
        <location evidence="12">Cytoplasm</location>
    </subcellularLocation>
</comment>
<feature type="binding site" evidence="12 15">
    <location>
        <position position="51"/>
    </location>
    <ligand>
        <name>pyruvate</name>
        <dbReference type="ChEBI" id="CHEBI:15361"/>
    </ligand>
</feature>
<comment type="caution">
    <text evidence="12">Was originally thought to be a dihydrodipicolinate synthase (DHDPS), catalyzing the condensation of (S)-aspartate-beta-semialdehyde [(S)-ASA] and pyruvate to dihydrodipicolinate (DHDP). However, it was shown in E.coli that the product of the enzymatic reaction is not dihydrodipicolinate but in fact (4S)-4-hydroxy-2,3,4,5-tetrahydro-(2S)-dipicolinic acid (HTPA), and that the consecutive dehydration reaction leading to DHDP is not spontaneous but catalyzed by DapB.</text>
</comment>
<keyword evidence="17" id="KW-1185">Reference proteome</keyword>
<keyword evidence="9 12" id="KW-0456">Lyase</keyword>
<keyword evidence="10 12" id="KW-0704">Schiff base</keyword>
<dbReference type="GO" id="GO:0008840">
    <property type="term" value="F:4-hydroxy-tetrahydrodipicolinate synthase activity"/>
    <property type="evidence" value="ECO:0007669"/>
    <property type="project" value="UniProtKB-UniRule"/>
</dbReference>
<evidence type="ECO:0000256" key="3">
    <source>
        <dbReference type="ARBA" id="ARBA00007592"/>
    </source>
</evidence>
<dbReference type="InterPro" id="IPR005263">
    <property type="entry name" value="DapA"/>
</dbReference>
<evidence type="ECO:0000256" key="9">
    <source>
        <dbReference type="ARBA" id="ARBA00023239"/>
    </source>
</evidence>
<evidence type="ECO:0000256" key="10">
    <source>
        <dbReference type="ARBA" id="ARBA00023270"/>
    </source>
</evidence>
<keyword evidence="8 12" id="KW-0457">Lysine biosynthesis</keyword>
<evidence type="ECO:0000256" key="15">
    <source>
        <dbReference type="PIRSR" id="PIRSR001365-2"/>
    </source>
</evidence>
<proteinExistence type="inferred from homology"/>
<dbReference type="NCBIfam" id="TIGR00674">
    <property type="entry name" value="dapA"/>
    <property type="match status" value="1"/>
</dbReference>
<evidence type="ECO:0000256" key="5">
    <source>
        <dbReference type="ARBA" id="ARBA00022490"/>
    </source>
</evidence>
<evidence type="ECO:0000313" key="17">
    <source>
        <dbReference type="Proteomes" id="UP000006069"/>
    </source>
</evidence>
<protein>
    <recommendedName>
        <fullName evidence="4 12">4-hydroxy-tetrahydrodipicolinate synthase</fullName>
        <shortName evidence="12">HTPA synthase</shortName>
        <ecNumber evidence="4 12">4.3.3.7</ecNumber>
    </recommendedName>
</protein>
<dbReference type="Proteomes" id="UP000006069">
    <property type="component" value="Unassembled WGS sequence"/>
</dbReference>
<comment type="caution">
    <text evidence="16">The sequence shown here is derived from an EMBL/GenBank/DDBJ whole genome shotgun (WGS) entry which is preliminary data.</text>
</comment>
<dbReference type="SMART" id="SM01130">
    <property type="entry name" value="DHDPS"/>
    <property type="match status" value="1"/>
</dbReference>
<keyword evidence="7 12" id="KW-0220">Diaminopimelate biosynthesis</keyword>
<comment type="subunit">
    <text evidence="12">Homotetramer; dimer of dimers.</text>
</comment>
<dbReference type="Pfam" id="PF00701">
    <property type="entry name" value="DHDPS"/>
    <property type="match status" value="1"/>
</dbReference>
<comment type="similarity">
    <text evidence="3 12 13">Belongs to the DapA family.</text>
</comment>
<organism evidence="16 17">
    <name type="scientific">Slackia piriformis YIT 12062</name>
    <dbReference type="NCBI Taxonomy" id="742818"/>
    <lineage>
        <taxon>Bacteria</taxon>
        <taxon>Bacillati</taxon>
        <taxon>Actinomycetota</taxon>
        <taxon>Coriobacteriia</taxon>
        <taxon>Eggerthellales</taxon>
        <taxon>Eggerthellaceae</taxon>
        <taxon>Slackia</taxon>
    </lineage>
</organism>
<comment type="catalytic activity">
    <reaction evidence="11 12">
        <text>L-aspartate 4-semialdehyde + pyruvate = (2S,4S)-4-hydroxy-2,3,4,5-tetrahydrodipicolinate + H2O + H(+)</text>
        <dbReference type="Rhea" id="RHEA:34171"/>
        <dbReference type="ChEBI" id="CHEBI:15361"/>
        <dbReference type="ChEBI" id="CHEBI:15377"/>
        <dbReference type="ChEBI" id="CHEBI:15378"/>
        <dbReference type="ChEBI" id="CHEBI:67139"/>
        <dbReference type="ChEBI" id="CHEBI:537519"/>
        <dbReference type="EC" id="4.3.3.7"/>
    </reaction>
</comment>
<dbReference type="InParanoid" id="K0YI53"/>
<dbReference type="eggNOG" id="COG0329">
    <property type="taxonomic scope" value="Bacteria"/>
</dbReference>
<dbReference type="GO" id="GO:0005829">
    <property type="term" value="C:cytosol"/>
    <property type="evidence" value="ECO:0007669"/>
    <property type="project" value="TreeGrafter"/>
</dbReference>
<dbReference type="GO" id="GO:0009089">
    <property type="term" value="P:lysine biosynthetic process via diaminopimelate"/>
    <property type="evidence" value="ECO:0007669"/>
    <property type="project" value="UniProtKB-UniRule"/>
</dbReference>
<reference evidence="16 17" key="1">
    <citation type="submission" date="2012-08" db="EMBL/GenBank/DDBJ databases">
        <title>The Genome Sequence of Slackia piriformis YIT 12062.</title>
        <authorList>
            <consortium name="The Broad Institute Genome Sequencing Platform"/>
            <person name="Earl A."/>
            <person name="Ward D."/>
            <person name="Feldgarden M."/>
            <person name="Gevers D."/>
            <person name="Morotomi M."/>
            <person name="Walker B."/>
            <person name="Young S.K."/>
            <person name="Zeng Q."/>
            <person name="Gargeya S."/>
            <person name="Fitzgerald M."/>
            <person name="Haas B."/>
            <person name="Abouelleil A."/>
            <person name="Alvarado L."/>
            <person name="Arachchi H.M."/>
            <person name="Berlin A.M."/>
            <person name="Chapman S.B."/>
            <person name="Goldberg J."/>
            <person name="Griggs A."/>
            <person name="Gujja S."/>
            <person name="Hansen M."/>
            <person name="Howarth C."/>
            <person name="Imamovic A."/>
            <person name="Larimer J."/>
            <person name="McCowen C."/>
            <person name="Montmayeur A."/>
            <person name="Murphy C."/>
            <person name="Neiman D."/>
            <person name="Pearson M."/>
            <person name="Priest M."/>
            <person name="Roberts A."/>
            <person name="Saif S."/>
            <person name="Shea T."/>
            <person name="Sisk P."/>
            <person name="Sykes S."/>
            <person name="Wortman J."/>
            <person name="Nusbaum C."/>
            <person name="Birren B."/>
        </authorList>
    </citation>
    <scope>NUCLEOTIDE SEQUENCE [LARGE SCALE GENOMIC DNA]</scope>
    <source>
        <strain evidence="16 17">YIT 12062</strain>
    </source>
</reference>
<dbReference type="InterPro" id="IPR020624">
    <property type="entry name" value="Schiff_base-form_aldolases_CS"/>
</dbReference>
<feature type="site" description="Part of a proton relay during catalysis" evidence="12">
    <location>
        <position position="50"/>
    </location>
</feature>
<dbReference type="RefSeq" id="WP_009139784.1">
    <property type="nucleotide sequence ID" value="NZ_JH815199.1"/>
</dbReference>
<comment type="pathway">
    <text evidence="2 12">Amino-acid biosynthesis; L-lysine biosynthesis via DAP pathway; (S)-tetrahydrodipicolinate from L-aspartate: step 3/4.</text>
</comment>
<evidence type="ECO:0000256" key="8">
    <source>
        <dbReference type="ARBA" id="ARBA00023154"/>
    </source>
</evidence>
<evidence type="ECO:0000256" key="1">
    <source>
        <dbReference type="ARBA" id="ARBA00003294"/>
    </source>
</evidence>
<keyword evidence="5 12" id="KW-0963">Cytoplasm</keyword>
<dbReference type="PRINTS" id="PR00146">
    <property type="entry name" value="DHPICSNTHASE"/>
</dbReference>
<dbReference type="AlphaFoldDB" id="K0YI53"/>
<dbReference type="PANTHER" id="PTHR12128:SF66">
    <property type="entry name" value="4-HYDROXY-2-OXOGLUTARATE ALDOLASE, MITOCHONDRIAL"/>
    <property type="match status" value="1"/>
</dbReference>
<dbReference type="PANTHER" id="PTHR12128">
    <property type="entry name" value="DIHYDRODIPICOLINATE SYNTHASE"/>
    <property type="match status" value="1"/>
</dbReference>
<dbReference type="InterPro" id="IPR002220">
    <property type="entry name" value="DapA-like"/>
</dbReference>
<dbReference type="SUPFAM" id="SSF51569">
    <property type="entry name" value="Aldolase"/>
    <property type="match status" value="1"/>
</dbReference>
<evidence type="ECO:0000256" key="14">
    <source>
        <dbReference type="PIRSR" id="PIRSR001365-1"/>
    </source>
</evidence>
<evidence type="ECO:0000256" key="6">
    <source>
        <dbReference type="ARBA" id="ARBA00022605"/>
    </source>
</evidence>
<dbReference type="OrthoDB" id="9782828at2"/>
<evidence type="ECO:0000256" key="13">
    <source>
        <dbReference type="PIRNR" id="PIRNR001365"/>
    </source>
</evidence>
<dbReference type="EC" id="4.3.3.7" evidence="4 12"/>